<reference evidence="1 2" key="1">
    <citation type="submission" date="2019-10" db="EMBL/GenBank/DDBJ databases">
        <authorList>
            <person name="Palmer J.M."/>
        </authorList>
    </citation>
    <scope>NUCLEOTIDE SEQUENCE [LARGE SCALE GENOMIC DNA]</scope>
    <source>
        <strain evidence="1 2">TWF694</strain>
    </source>
</reference>
<dbReference type="EMBL" id="JAVHJO010000002">
    <property type="protein sequence ID" value="KAK6542850.1"/>
    <property type="molecule type" value="Genomic_DNA"/>
</dbReference>
<evidence type="ECO:0000313" key="2">
    <source>
        <dbReference type="Proteomes" id="UP001365542"/>
    </source>
</evidence>
<sequence length="926" mass="107687">MHIRFLNRDSGALQPELANFTFVHDTGFKHHPDQPLRFDVAAVREHYDLLVNHFSKALDNIAKKAPFPFERAWFTNDENPLILEAAERSERRLLAHVINYTEAKYGVHLQEQQQQLDHLLRNGNTAAGFKRAMEVFPLPYVDLAIFQYCHMLSSTSYLDDAARNINRLYGELRFEDPAPISDMPFLLNRMLQCYSGKTKTEQKPGKLETLQLKYPTMPNLAPKLVEGPLKPKNFDFESLNGRYPSADYLHWPEGGPLGDQTCLLDEIPERMTCCRCARDLYFTKDKGEAWFSMLEGESVLCRYCGSSNSLLTLKWMYLRDDMIALYKAIRYFRDPHNETALRTFPDMLGRHGLGPHYRRWAIDRVLRHSVDEAGWDEINRILKQGTGEEEDWDELIEHLRFIDRYLPSTNLHPRVIETRCGSFWEDLINRYKKSLNHITTVDFTASIANIRNFVHDLKHLEEMSRGGDVEMQSAHSRMPKALSRFRSLHRIEPPMASILPRGSSVKYEQFLRLKAKYPSYNLLPTIAIELLWRTHLLYPAYYHTWCIKTFGCWVDHTFDKVTEKSFAALERRYLETANLWWAEYKEEYIESPTSWFHHFSTTDSYNEGWMPRDHRPCQMTAKERKNKQPYWVQDQADYTLSPTEQEELYHTLFPNPKLRLLVVTKLTLECLLSRRVSKSTMIMFDPKLAPLDDYLDAHWDEKYDEYLSIIRRYPHLNHLANNEVSSIVLAINLLFTYYATPSNHISQIFQSRNPDSEDYLTVVTKRLLMWLCIRHSTLFNQRNYLVSQFLKNLHLCNIMRYRAEICPADLLSSRIISFLEKHYKDTISAVVKNCEPLFAPYIPITAAMSVTTADAGGSRATITSPSPTKRDDARRGLRDVLGEQQTMISLSSSGYDRGGASGGYVLIRRTGTWSTRDSRGGASETS</sequence>
<accession>A0AAV9XM56</accession>
<gene>
    <name evidence="1" type="ORF">TWF694_006789</name>
</gene>
<dbReference type="Proteomes" id="UP001365542">
    <property type="component" value="Unassembled WGS sequence"/>
</dbReference>
<comment type="caution">
    <text evidence="1">The sequence shown here is derived from an EMBL/GenBank/DDBJ whole genome shotgun (WGS) entry which is preliminary data.</text>
</comment>
<dbReference type="AlphaFoldDB" id="A0AAV9XM56"/>
<organism evidence="1 2">
    <name type="scientific">Orbilia ellipsospora</name>
    <dbReference type="NCBI Taxonomy" id="2528407"/>
    <lineage>
        <taxon>Eukaryota</taxon>
        <taxon>Fungi</taxon>
        <taxon>Dikarya</taxon>
        <taxon>Ascomycota</taxon>
        <taxon>Pezizomycotina</taxon>
        <taxon>Orbiliomycetes</taxon>
        <taxon>Orbiliales</taxon>
        <taxon>Orbiliaceae</taxon>
        <taxon>Orbilia</taxon>
    </lineage>
</organism>
<evidence type="ECO:0000313" key="1">
    <source>
        <dbReference type="EMBL" id="KAK6542850.1"/>
    </source>
</evidence>
<dbReference type="InterPro" id="IPR009836">
    <property type="entry name" value="GRDP-like"/>
</dbReference>
<name>A0AAV9XM56_9PEZI</name>
<dbReference type="Pfam" id="PF07173">
    <property type="entry name" value="GRDP-like"/>
    <property type="match status" value="1"/>
</dbReference>
<keyword evidence="2" id="KW-1185">Reference proteome</keyword>
<protein>
    <submittedName>
        <fullName evidence="1">Uncharacterized protein</fullName>
    </submittedName>
</protein>
<proteinExistence type="predicted"/>